<dbReference type="Pfam" id="PF00072">
    <property type="entry name" value="Response_reg"/>
    <property type="match status" value="1"/>
</dbReference>
<evidence type="ECO:0000256" key="3">
    <source>
        <dbReference type="ARBA" id="ARBA00022553"/>
    </source>
</evidence>
<dbReference type="SUPFAM" id="SSF47384">
    <property type="entry name" value="Homodimeric domain of signal transducing histidine kinase"/>
    <property type="match status" value="1"/>
</dbReference>
<dbReference type="Proteomes" id="UP000718564">
    <property type="component" value="Unassembled WGS sequence"/>
</dbReference>
<accession>A0ABX1P322</accession>
<dbReference type="SUPFAM" id="SSF52172">
    <property type="entry name" value="CheY-like"/>
    <property type="match status" value="1"/>
</dbReference>
<keyword evidence="3 8" id="KW-0597">Phosphoprotein</keyword>
<dbReference type="PROSITE" id="PS50110">
    <property type="entry name" value="RESPONSE_REGULATORY"/>
    <property type="match status" value="1"/>
</dbReference>
<evidence type="ECO:0000256" key="2">
    <source>
        <dbReference type="ARBA" id="ARBA00012438"/>
    </source>
</evidence>
<dbReference type="InterPro" id="IPR004105">
    <property type="entry name" value="CheA-like_dim"/>
</dbReference>
<dbReference type="PRINTS" id="PR00344">
    <property type="entry name" value="BCTRLSENSOR"/>
</dbReference>
<dbReference type="Pfam" id="PF01627">
    <property type="entry name" value="Hpt"/>
    <property type="match status" value="1"/>
</dbReference>
<dbReference type="Gene3D" id="3.40.50.2300">
    <property type="match status" value="1"/>
</dbReference>
<feature type="domain" description="Histidine kinase" evidence="9">
    <location>
        <begin position="981"/>
        <end position="1227"/>
    </location>
</feature>
<dbReference type="SUPFAM" id="SSF50341">
    <property type="entry name" value="CheW-like"/>
    <property type="match status" value="1"/>
</dbReference>
<dbReference type="InterPro" id="IPR008207">
    <property type="entry name" value="Sig_transdc_His_kin_Hpt_dom"/>
</dbReference>
<gene>
    <name evidence="13" type="ORF">DP116_04495</name>
</gene>
<dbReference type="SUPFAM" id="SSF55874">
    <property type="entry name" value="ATPase domain of HSP90 chaperone/DNA topoisomerase II/histidine kinase"/>
    <property type="match status" value="1"/>
</dbReference>
<dbReference type="Pfam" id="PF01584">
    <property type="entry name" value="CheW"/>
    <property type="match status" value="1"/>
</dbReference>
<dbReference type="PANTHER" id="PTHR43395:SF1">
    <property type="entry name" value="CHEMOTAXIS PROTEIN CHEA"/>
    <property type="match status" value="1"/>
</dbReference>
<evidence type="ECO:0000259" key="10">
    <source>
        <dbReference type="PROSITE" id="PS50110"/>
    </source>
</evidence>
<feature type="domain" description="HPt" evidence="12">
    <location>
        <begin position="2"/>
        <end position="106"/>
    </location>
</feature>
<feature type="domain" description="CheW-like" evidence="11">
    <location>
        <begin position="1229"/>
        <end position="1373"/>
    </location>
</feature>
<evidence type="ECO:0000313" key="14">
    <source>
        <dbReference type="Proteomes" id="UP000718564"/>
    </source>
</evidence>
<dbReference type="EMBL" id="QMEB01000020">
    <property type="protein sequence ID" value="NMG18744.1"/>
    <property type="molecule type" value="Genomic_DNA"/>
</dbReference>
<dbReference type="InterPro" id="IPR003594">
    <property type="entry name" value="HATPase_dom"/>
</dbReference>
<dbReference type="InterPro" id="IPR036890">
    <property type="entry name" value="HATPase_C_sf"/>
</dbReference>
<dbReference type="CDD" id="cd00088">
    <property type="entry name" value="HPT"/>
    <property type="match status" value="1"/>
</dbReference>
<evidence type="ECO:0000256" key="1">
    <source>
        <dbReference type="ARBA" id="ARBA00000085"/>
    </source>
</evidence>
<dbReference type="Gene3D" id="2.30.30.40">
    <property type="entry name" value="SH3 Domains"/>
    <property type="match status" value="1"/>
</dbReference>
<feature type="modified residue" description="4-aspartylphosphate" evidence="8">
    <location>
        <position position="1453"/>
    </location>
</feature>
<feature type="modified residue" description="Phosphohistidine" evidence="7">
    <location>
        <position position="49"/>
    </location>
</feature>
<dbReference type="SUPFAM" id="SSF47226">
    <property type="entry name" value="Histidine-containing phosphotransfer domain, HPT domain"/>
    <property type="match status" value="1"/>
</dbReference>
<keyword evidence="6" id="KW-0902">Two-component regulatory system</keyword>
<name>A0ABX1P322_9CYAN</name>
<dbReference type="EC" id="2.7.13.3" evidence="2"/>
<dbReference type="CDD" id="cd00731">
    <property type="entry name" value="CheA_reg"/>
    <property type="match status" value="1"/>
</dbReference>
<comment type="catalytic activity">
    <reaction evidence="1">
        <text>ATP + protein L-histidine = ADP + protein N-phospho-L-histidine.</text>
        <dbReference type="EC" id="2.7.13.3"/>
    </reaction>
</comment>
<evidence type="ECO:0000256" key="7">
    <source>
        <dbReference type="PROSITE-ProRule" id="PRU00110"/>
    </source>
</evidence>
<evidence type="ECO:0000256" key="5">
    <source>
        <dbReference type="ARBA" id="ARBA00022777"/>
    </source>
</evidence>
<dbReference type="Gene3D" id="1.10.287.560">
    <property type="entry name" value="Histidine kinase CheA-like, homodimeric domain"/>
    <property type="match status" value="1"/>
</dbReference>
<dbReference type="InterPro" id="IPR004358">
    <property type="entry name" value="Sig_transdc_His_kin-like_C"/>
</dbReference>
<dbReference type="InterPro" id="IPR036097">
    <property type="entry name" value="HisK_dim/P_sf"/>
</dbReference>
<dbReference type="PANTHER" id="PTHR43395">
    <property type="entry name" value="SENSOR HISTIDINE KINASE CHEA"/>
    <property type="match status" value="1"/>
</dbReference>
<dbReference type="SMART" id="SM00073">
    <property type="entry name" value="HPT"/>
    <property type="match status" value="1"/>
</dbReference>
<proteinExistence type="predicted"/>
<keyword evidence="5" id="KW-0418">Kinase</keyword>
<dbReference type="Gene3D" id="3.30.565.10">
    <property type="entry name" value="Histidine kinase-like ATPase, C-terminal domain"/>
    <property type="match status" value="1"/>
</dbReference>
<dbReference type="PROSITE" id="PS50894">
    <property type="entry name" value="HPT"/>
    <property type="match status" value="1"/>
</dbReference>
<evidence type="ECO:0000256" key="4">
    <source>
        <dbReference type="ARBA" id="ARBA00022679"/>
    </source>
</evidence>
<evidence type="ECO:0000256" key="8">
    <source>
        <dbReference type="PROSITE-ProRule" id="PRU00169"/>
    </source>
</evidence>
<dbReference type="Pfam" id="PF02518">
    <property type="entry name" value="HATPase_c"/>
    <property type="match status" value="1"/>
</dbReference>
<dbReference type="SMART" id="SM00448">
    <property type="entry name" value="REC"/>
    <property type="match status" value="1"/>
</dbReference>
<dbReference type="RefSeq" id="WP_169154031.1">
    <property type="nucleotide sequence ID" value="NZ_CAWPJE010000359.1"/>
</dbReference>
<dbReference type="PROSITE" id="PS50851">
    <property type="entry name" value="CHEW"/>
    <property type="match status" value="1"/>
</dbReference>
<dbReference type="InterPro" id="IPR001789">
    <property type="entry name" value="Sig_transdc_resp-reg_receiver"/>
</dbReference>
<dbReference type="SMART" id="SM00260">
    <property type="entry name" value="CheW"/>
    <property type="match status" value="1"/>
</dbReference>
<dbReference type="InterPro" id="IPR005467">
    <property type="entry name" value="His_kinase_dom"/>
</dbReference>
<dbReference type="SMART" id="SM00387">
    <property type="entry name" value="HATPase_c"/>
    <property type="match status" value="1"/>
</dbReference>
<comment type="caution">
    <text evidence="13">The sequence shown here is derived from an EMBL/GenBank/DDBJ whole genome shotgun (WGS) entry which is preliminary data.</text>
</comment>
<feature type="domain" description="Response regulatory" evidence="10">
    <location>
        <begin position="1403"/>
        <end position="1520"/>
    </location>
</feature>
<dbReference type="InterPro" id="IPR011006">
    <property type="entry name" value="CheY-like_superfamily"/>
</dbReference>
<dbReference type="Pfam" id="PF02895">
    <property type="entry name" value="H-kinase_dim"/>
    <property type="match status" value="1"/>
</dbReference>
<organism evidence="13 14">
    <name type="scientific">Brasilonema bromeliae SPC951</name>
    <dbReference type="NCBI Taxonomy" id="385972"/>
    <lineage>
        <taxon>Bacteria</taxon>
        <taxon>Bacillati</taxon>
        <taxon>Cyanobacteriota</taxon>
        <taxon>Cyanophyceae</taxon>
        <taxon>Nostocales</taxon>
        <taxon>Scytonemataceae</taxon>
        <taxon>Brasilonema</taxon>
        <taxon>Bromeliae group (in: Brasilonema)</taxon>
    </lineage>
</organism>
<evidence type="ECO:0000256" key="6">
    <source>
        <dbReference type="ARBA" id="ARBA00023012"/>
    </source>
</evidence>
<dbReference type="SMART" id="SM01231">
    <property type="entry name" value="H-kinase_dim"/>
    <property type="match status" value="1"/>
</dbReference>
<dbReference type="InterPro" id="IPR036641">
    <property type="entry name" value="HPT_dom_sf"/>
</dbReference>
<dbReference type="InterPro" id="IPR037006">
    <property type="entry name" value="CheA-like_homodim_sf"/>
</dbReference>
<keyword evidence="14" id="KW-1185">Reference proteome</keyword>
<dbReference type="PROSITE" id="PS50109">
    <property type="entry name" value="HIS_KIN"/>
    <property type="match status" value="1"/>
</dbReference>
<keyword evidence="4" id="KW-0808">Transferase</keyword>
<dbReference type="InterPro" id="IPR036061">
    <property type="entry name" value="CheW-like_dom_sf"/>
</dbReference>
<dbReference type="Gene3D" id="1.20.120.160">
    <property type="entry name" value="HPT domain"/>
    <property type="match status" value="1"/>
</dbReference>
<evidence type="ECO:0000313" key="13">
    <source>
        <dbReference type="EMBL" id="NMG18744.1"/>
    </source>
</evidence>
<protein>
    <recommendedName>
        <fullName evidence="2">histidine kinase</fullName>
        <ecNumber evidence="2">2.7.13.3</ecNumber>
    </recommendedName>
</protein>
<sequence>MLPEQQQRILGYFIEEAKDHLDTIEKGLLNLQSTLDNPEMINEVFRAAHSIKGGAAMLGLSSIQHTAHRLEDYFKVLKEHPIQVDQKLESLFLGVSDTLKALLESCTEPYGLTDEMAQTLMSETEPVFKWLQEHLNLLIEQNRNNITKNTSILAKASPATSPQTVAQTSESWQNLQTVQSEVIQILREMLQLFKQTATSQTRQSLVKCCDKLAELGEELNWSNWCGLCRTAASAIAFSQNTYLTLAKTIITDIKQALELVIALREAEITISQQLQALVRVEETIELLEIPLILADESDSPTEGLELPPVTSSSTINLGTGKKIPQTISDATSTTVLDIDRQDRITSLSELCEQFNSNEHAALTHTTDTNNQEVRIANLNTLADFFEGESPDLEGMWEQEEILDINPEATLKRDVSNANTEETDNKNEILIDEDTISTQQKAAETEEFTLALSDDLLEDKLESALHKTSGLTRELSIDTLASVEQLFDAGEKRQDQVTSLLELLLDENQALPTGERNQIQTETIVNVELSKNQEISYHDFSLSTKAKLMEEIDYPKSIKSKKISHKDEILTLEELFIETEEDKTIALSANNSTFGDLLNAQFETEDLNKIWELELKGEKDKFSPAHQQDVATLEEILLTTAAEDFFDNVAQSGNSSLDSLSFEDLELNFPIDEQEFNLLFSSETDDDWFQDLTSNLINTSSLDTTIEPQSTSYYRVASKTEKSVFSQQPEAVEFSPEFTILPLETDNKQDLLNNSLFTQQPQDINLMVNECSQEQSGMRHTEAETISPTDLDGEHSLELYSAFDFKENLFLTEAVSSEEELTQEIDIFLNDELTELNELLNQEVVSEVNAELRPEERTAQEKLLGVAANQVTSDRGKKDLPPRPFVYRTTKFEQLIKVPVKHLDDLSNLVGELVVNRNTLEQDQQRLRQFLDNLLHQMQQLSNVGARMEELYERSLLDASVNPNRRNHREDHNKDIDRGLTELEMDQFTPFHTLSQEMIELIVRVREAASDIDFVTEDTERVARQFRQVTNQLQSGIMRSRMEPFAEVTTPLERGVRESAIKCGKQAQLVIEGRETLIDKVILEHLKTPLTHLLNNAIAHGIETPDIRQAIGKPPVGVITVRAFHQGNQTVISISDDGAGIDIEAVKAKAIKIGIITPEQAKSLSQHHVYDLLFQPGFSTKEKEDELAGRGIGLDVVLARISEMRGKININSTLGGGTTFTIRLPLTLSICKALCCISDKARIAFPMDGVEDTLDVPVKNIQQGSDGQKYIPWRNTLLPFQPLKEILTINRQLSRGSIYGGHRDDDMICVVVVRSANVFLALQVDQVLNEQEIVIKQFEGPFPKPIGVAGATILGDGRIMPIADVIEIIDIFQGRASKYRSSSLWEQQQTPTVQETTAGKINPTVLIVDDSITVRELLSLTFSKAGYRVEQARDGQEAWDKLRSDLPCNIVFCDIEMPRCDGLELLSRIQKDPNLKHLPIAMLTSRGAQKHRQMAMKLGASGYFTKPYLEEVLLEAASRMLKGEKLVD</sequence>
<evidence type="ECO:0000259" key="9">
    <source>
        <dbReference type="PROSITE" id="PS50109"/>
    </source>
</evidence>
<reference evidence="13 14" key="1">
    <citation type="submission" date="2018-06" db="EMBL/GenBank/DDBJ databases">
        <title>Comparative genomics of Brasilonema spp. strains.</title>
        <authorList>
            <person name="Alvarenga D.O."/>
            <person name="Fiore M.F."/>
            <person name="Varani A.M."/>
        </authorList>
    </citation>
    <scope>NUCLEOTIDE SEQUENCE [LARGE SCALE GENOMIC DNA]</scope>
    <source>
        <strain evidence="13 14">SPC951</strain>
    </source>
</reference>
<evidence type="ECO:0000259" key="11">
    <source>
        <dbReference type="PROSITE" id="PS50851"/>
    </source>
</evidence>
<evidence type="ECO:0000259" key="12">
    <source>
        <dbReference type="PROSITE" id="PS50894"/>
    </source>
</evidence>
<dbReference type="InterPro" id="IPR002545">
    <property type="entry name" value="CheW-lke_dom"/>
</dbReference>
<dbReference type="InterPro" id="IPR051315">
    <property type="entry name" value="Bact_Chemotaxis_CheA"/>
</dbReference>